<evidence type="ECO:0000256" key="6">
    <source>
        <dbReference type="ARBA" id="ARBA00022898"/>
    </source>
</evidence>
<evidence type="ECO:0000256" key="1">
    <source>
        <dbReference type="ARBA" id="ARBA00001933"/>
    </source>
</evidence>
<evidence type="ECO:0000259" key="11">
    <source>
        <dbReference type="Pfam" id="PF00266"/>
    </source>
</evidence>
<name>A0ABN0KJU6_9ENTE</name>
<evidence type="ECO:0000256" key="7">
    <source>
        <dbReference type="ARBA" id="ARBA00023004"/>
    </source>
</evidence>
<dbReference type="InterPro" id="IPR015424">
    <property type="entry name" value="PyrdxlP-dep_Trfase"/>
</dbReference>
<dbReference type="SUPFAM" id="SSF53383">
    <property type="entry name" value="PLP-dependent transferases"/>
    <property type="match status" value="1"/>
</dbReference>
<organism evidence="12 13">
    <name type="scientific">Enterococcus villorum ATCC 700913</name>
    <dbReference type="NCBI Taxonomy" id="1158604"/>
    <lineage>
        <taxon>Bacteria</taxon>
        <taxon>Bacillati</taxon>
        <taxon>Bacillota</taxon>
        <taxon>Bacilli</taxon>
        <taxon>Lactobacillales</taxon>
        <taxon>Enterococcaceae</taxon>
        <taxon>Enterococcus</taxon>
    </lineage>
</organism>
<keyword evidence="4" id="KW-0808">Transferase</keyword>
<dbReference type="InterPro" id="IPR015422">
    <property type="entry name" value="PyrdxlP-dep_Trfase_small"/>
</dbReference>
<keyword evidence="5" id="KW-0479">Metal-binding</keyword>
<feature type="domain" description="Aminotransferase class V" evidence="11">
    <location>
        <begin position="46"/>
        <end position="410"/>
    </location>
</feature>
<dbReference type="PANTHER" id="PTHR11601:SF34">
    <property type="entry name" value="CYSTEINE DESULFURASE"/>
    <property type="match status" value="1"/>
</dbReference>
<dbReference type="InterPro" id="IPR000192">
    <property type="entry name" value="Aminotrans_V_dom"/>
</dbReference>
<protein>
    <recommendedName>
        <fullName evidence="3">cysteine desulfurase</fullName>
        <ecNumber evidence="3">2.8.1.7</ecNumber>
    </recommendedName>
</protein>
<dbReference type="InterPro" id="IPR020578">
    <property type="entry name" value="Aminotrans_V_PyrdxlP_BS"/>
</dbReference>
<dbReference type="EC" id="2.8.1.7" evidence="3"/>
<comment type="catalytic activity">
    <reaction evidence="9">
        <text>(sulfur carrier)-H + L-cysteine = (sulfur carrier)-SH + L-alanine</text>
        <dbReference type="Rhea" id="RHEA:43892"/>
        <dbReference type="Rhea" id="RHEA-COMP:14737"/>
        <dbReference type="Rhea" id="RHEA-COMP:14739"/>
        <dbReference type="ChEBI" id="CHEBI:29917"/>
        <dbReference type="ChEBI" id="CHEBI:35235"/>
        <dbReference type="ChEBI" id="CHEBI:57972"/>
        <dbReference type="ChEBI" id="CHEBI:64428"/>
        <dbReference type="EC" id="2.8.1.7"/>
    </reaction>
</comment>
<evidence type="ECO:0000256" key="2">
    <source>
        <dbReference type="ARBA" id="ARBA00006490"/>
    </source>
</evidence>
<dbReference type="Gene3D" id="3.40.640.10">
    <property type="entry name" value="Type I PLP-dependent aspartate aminotransferase-like (Major domain)"/>
    <property type="match status" value="1"/>
</dbReference>
<gene>
    <name evidence="12" type="ORF">UAO_00395</name>
</gene>
<reference evidence="12 13" key="1">
    <citation type="submission" date="2013-02" db="EMBL/GenBank/DDBJ databases">
        <title>The Genome Sequence of Enterococcus villorum ATCC_700913.</title>
        <authorList>
            <consortium name="The Broad Institute Genome Sequencing Platform"/>
            <consortium name="The Broad Institute Genome Sequencing Center for Infectious Disease"/>
            <person name="Earl A.M."/>
            <person name="Gilmore M.S."/>
            <person name="Lebreton F."/>
            <person name="Walker B."/>
            <person name="Young S.K."/>
            <person name="Zeng Q."/>
            <person name="Gargeya S."/>
            <person name="Fitzgerald M."/>
            <person name="Haas B."/>
            <person name="Abouelleil A."/>
            <person name="Alvarado L."/>
            <person name="Arachchi H.M."/>
            <person name="Berlin A.M."/>
            <person name="Chapman S.B."/>
            <person name="Dewar J."/>
            <person name="Goldberg J."/>
            <person name="Griggs A."/>
            <person name="Gujja S."/>
            <person name="Hansen M."/>
            <person name="Howarth C."/>
            <person name="Imamovic A."/>
            <person name="Larimer J."/>
            <person name="McCowan C."/>
            <person name="Murphy C."/>
            <person name="Neiman D."/>
            <person name="Pearson M."/>
            <person name="Priest M."/>
            <person name="Roberts A."/>
            <person name="Saif S."/>
            <person name="Shea T."/>
            <person name="Sisk P."/>
            <person name="Sykes S."/>
            <person name="Wortman J."/>
            <person name="Nusbaum C."/>
            <person name="Birren B."/>
        </authorList>
    </citation>
    <scope>NUCLEOTIDE SEQUENCE [LARGE SCALE GENOMIC DNA]</scope>
    <source>
        <strain evidence="12 13">ATCC 700913</strain>
    </source>
</reference>
<evidence type="ECO:0000256" key="4">
    <source>
        <dbReference type="ARBA" id="ARBA00022679"/>
    </source>
</evidence>
<keyword evidence="6" id="KW-0663">Pyridoxal phosphate</keyword>
<dbReference type="Gene3D" id="3.90.1150.10">
    <property type="entry name" value="Aspartate Aminotransferase, domain 1"/>
    <property type="match status" value="1"/>
</dbReference>
<comment type="similarity">
    <text evidence="2">Belongs to the class-V pyridoxal-phosphate-dependent aminotransferase family. NifS/IscS subfamily.</text>
</comment>
<dbReference type="PROSITE" id="PS00595">
    <property type="entry name" value="AA_TRANSFER_CLASS_5"/>
    <property type="match status" value="1"/>
</dbReference>
<dbReference type="EMBL" id="AJAN01000012">
    <property type="protein sequence ID" value="EOH92704.1"/>
    <property type="molecule type" value="Genomic_DNA"/>
</dbReference>
<dbReference type="Pfam" id="PF00266">
    <property type="entry name" value="Aminotran_5"/>
    <property type="match status" value="1"/>
</dbReference>
<dbReference type="InterPro" id="IPR016454">
    <property type="entry name" value="Cysteine_dSase"/>
</dbReference>
<evidence type="ECO:0000256" key="9">
    <source>
        <dbReference type="ARBA" id="ARBA00050776"/>
    </source>
</evidence>
<dbReference type="PANTHER" id="PTHR11601">
    <property type="entry name" value="CYSTEINE DESULFURYLASE FAMILY MEMBER"/>
    <property type="match status" value="1"/>
</dbReference>
<comment type="cofactor">
    <cofactor evidence="1 10">
        <name>pyridoxal 5'-phosphate</name>
        <dbReference type="ChEBI" id="CHEBI:597326"/>
    </cofactor>
</comment>
<keyword evidence="8" id="KW-0411">Iron-sulfur</keyword>
<comment type="caution">
    <text evidence="12">The sequence shown here is derived from an EMBL/GenBank/DDBJ whole genome shotgun (WGS) entry which is preliminary data.</text>
</comment>
<evidence type="ECO:0000313" key="12">
    <source>
        <dbReference type="EMBL" id="EOH92704.1"/>
    </source>
</evidence>
<dbReference type="Proteomes" id="UP000013866">
    <property type="component" value="Unassembled WGS sequence"/>
</dbReference>
<dbReference type="InterPro" id="IPR015421">
    <property type="entry name" value="PyrdxlP-dep_Trfase_major"/>
</dbReference>
<sequence>MIVERIYFYTNGKGELIVSVSLVTSLNYARMCLVLFRRDEKKLEKIYLDHAATTPMHPFVIQEMTKMMQETFGNPSSIHGFGRIAHEKLETARHIIADSLQVNDHEIIFNSGGTEGDNTAILETAFSRKKAGNHLITTAIEHPAVLNTMKFLETKGFEVTYLPVDEKGHISLEDFEEALNEKTILVSIMFGNNEIGNLMPIKEIGERLRNHTAYFHTDAVQAYGNQPIHPNELGIDLLSVSAHKINGPKGVGFLYKKDGITLPSLLIGGEQEEKRRAGTENLAGIWGMAQAVSILTAEERQARNKKYEEFQQLILGTLDKEGIAYQVNGDLKNKLPHVLNLRLPGVMNDLLLMKLDLNGLAISTGSACTAGNIEPSHVLEAMYGKETPILKESIRISFGYGNTKEEIKHFLDILLQSI</sequence>
<evidence type="ECO:0000313" key="13">
    <source>
        <dbReference type="Proteomes" id="UP000013866"/>
    </source>
</evidence>
<keyword evidence="7" id="KW-0408">Iron</keyword>
<evidence type="ECO:0000256" key="3">
    <source>
        <dbReference type="ARBA" id="ARBA00012239"/>
    </source>
</evidence>
<keyword evidence="13" id="KW-1185">Reference proteome</keyword>
<dbReference type="Gene3D" id="1.10.260.50">
    <property type="match status" value="1"/>
</dbReference>
<accession>A0ABN0KJU6</accession>
<evidence type="ECO:0000256" key="8">
    <source>
        <dbReference type="ARBA" id="ARBA00023014"/>
    </source>
</evidence>
<proteinExistence type="inferred from homology"/>
<evidence type="ECO:0000256" key="10">
    <source>
        <dbReference type="RuleBase" id="RU004504"/>
    </source>
</evidence>
<dbReference type="PIRSF" id="PIRSF005572">
    <property type="entry name" value="NifS"/>
    <property type="match status" value="1"/>
</dbReference>
<evidence type="ECO:0000256" key="5">
    <source>
        <dbReference type="ARBA" id="ARBA00022723"/>
    </source>
</evidence>